<reference evidence="3" key="1">
    <citation type="journal article" date="2013" name="Nature">
        <title>Draft genome of the wheat A-genome progenitor Triticum urartu.</title>
        <authorList>
            <person name="Ling H.Q."/>
            <person name="Zhao S."/>
            <person name="Liu D."/>
            <person name="Wang J."/>
            <person name="Sun H."/>
            <person name="Zhang C."/>
            <person name="Fan H."/>
            <person name="Li D."/>
            <person name="Dong L."/>
            <person name="Tao Y."/>
            <person name="Gao C."/>
            <person name="Wu H."/>
            <person name="Li Y."/>
            <person name="Cui Y."/>
            <person name="Guo X."/>
            <person name="Zheng S."/>
            <person name="Wang B."/>
            <person name="Yu K."/>
            <person name="Liang Q."/>
            <person name="Yang W."/>
            <person name="Lou X."/>
            <person name="Chen J."/>
            <person name="Feng M."/>
            <person name="Jian J."/>
            <person name="Zhang X."/>
            <person name="Luo G."/>
            <person name="Jiang Y."/>
            <person name="Liu J."/>
            <person name="Wang Z."/>
            <person name="Sha Y."/>
            <person name="Zhang B."/>
            <person name="Wu H."/>
            <person name="Tang D."/>
            <person name="Shen Q."/>
            <person name="Xue P."/>
            <person name="Zou S."/>
            <person name="Wang X."/>
            <person name="Liu X."/>
            <person name="Wang F."/>
            <person name="Yang Y."/>
            <person name="An X."/>
            <person name="Dong Z."/>
            <person name="Zhang K."/>
            <person name="Zhang X."/>
            <person name="Luo M.C."/>
            <person name="Dvorak J."/>
            <person name="Tong Y."/>
            <person name="Wang J."/>
            <person name="Yang H."/>
            <person name="Li Z."/>
            <person name="Wang D."/>
            <person name="Zhang A."/>
            <person name="Wang J."/>
        </authorList>
    </citation>
    <scope>NUCLEOTIDE SEQUENCE</scope>
    <source>
        <strain evidence="3">cv. G1812</strain>
    </source>
</reference>
<evidence type="ECO:0000313" key="2">
    <source>
        <dbReference type="EnsemblPlants" id="TuG1812G0300005817.01.T01"/>
    </source>
</evidence>
<dbReference type="AlphaFoldDB" id="A0A8R7U1M7"/>
<accession>A0A8R7U1M7</accession>
<keyword evidence="3" id="KW-1185">Reference proteome</keyword>
<evidence type="ECO:0000313" key="3">
    <source>
        <dbReference type="Proteomes" id="UP000015106"/>
    </source>
</evidence>
<dbReference type="Gramene" id="TuG1812G0300005817.01.T01">
    <property type="protein sequence ID" value="TuG1812G0300005817.01.T01"/>
    <property type="gene ID" value="TuG1812G0300005817.01"/>
</dbReference>
<evidence type="ECO:0000256" key="1">
    <source>
        <dbReference type="SAM" id="MobiDB-lite"/>
    </source>
</evidence>
<protein>
    <submittedName>
        <fullName evidence="2">Uncharacterized protein</fullName>
    </submittedName>
</protein>
<dbReference type="Proteomes" id="UP000015106">
    <property type="component" value="Chromosome 3"/>
</dbReference>
<dbReference type="EnsemblPlants" id="TuG1812S0001798400.01.T01">
    <property type="protein sequence ID" value="TuG1812S0001798400.01.T01"/>
    <property type="gene ID" value="TuG1812S0001798400.01"/>
</dbReference>
<reference evidence="2" key="2">
    <citation type="submission" date="2018-03" db="EMBL/GenBank/DDBJ databases">
        <title>The Triticum urartu genome reveals the dynamic nature of wheat genome evolution.</title>
        <authorList>
            <person name="Ling H."/>
            <person name="Ma B."/>
            <person name="Shi X."/>
            <person name="Liu H."/>
            <person name="Dong L."/>
            <person name="Sun H."/>
            <person name="Cao Y."/>
            <person name="Gao Q."/>
            <person name="Zheng S."/>
            <person name="Li Y."/>
            <person name="Yu Y."/>
            <person name="Du H."/>
            <person name="Qi M."/>
            <person name="Li Y."/>
            <person name="Yu H."/>
            <person name="Cui Y."/>
            <person name="Wang N."/>
            <person name="Chen C."/>
            <person name="Wu H."/>
            <person name="Zhao Y."/>
            <person name="Zhang J."/>
            <person name="Li Y."/>
            <person name="Zhou W."/>
            <person name="Zhang B."/>
            <person name="Hu W."/>
            <person name="Eijk M."/>
            <person name="Tang J."/>
            <person name="Witsenboer H."/>
            <person name="Zhao S."/>
            <person name="Li Z."/>
            <person name="Zhang A."/>
            <person name="Wang D."/>
            <person name="Liang C."/>
        </authorList>
    </citation>
    <scope>NUCLEOTIDE SEQUENCE [LARGE SCALE GENOMIC DNA]</scope>
    <source>
        <strain evidence="2">cv. G1812</strain>
    </source>
</reference>
<feature type="region of interest" description="Disordered" evidence="1">
    <location>
        <begin position="1"/>
        <end position="33"/>
    </location>
</feature>
<dbReference type="Gramene" id="TuG1812S0001798400.01.T01">
    <property type="protein sequence ID" value="TuG1812S0001798400.01.T01"/>
    <property type="gene ID" value="TuG1812S0001798400.01"/>
</dbReference>
<organism evidence="2 3">
    <name type="scientific">Triticum urartu</name>
    <name type="common">Red wild einkorn</name>
    <name type="synonym">Crithodium urartu</name>
    <dbReference type="NCBI Taxonomy" id="4572"/>
    <lineage>
        <taxon>Eukaryota</taxon>
        <taxon>Viridiplantae</taxon>
        <taxon>Streptophyta</taxon>
        <taxon>Embryophyta</taxon>
        <taxon>Tracheophyta</taxon>
        <taxon>Spermatophyta</taxon>
        <taxon>Magnoliopsida</taxon>
        <taxon>Liliopsida</taxon>
        <taxon>Poales</taxon>
        <taxon>Poaceae</taxon>
        <taxon>BOP clade</taxon>
        <taxon>Pooideae</taxon>
        <taxon>Triticodae</taxon>
        <taxon>Triticeae</taxon>
        <taxon>Triticinae</taxon>
        <taxon>Triticum</taxon>
    </lineage>
</organism>
<dbReference type="EnsemblPlants" id="TuG1812G0300005817.01.T01">
    <property type="protein sequence ID" value="TuG1812G0300005817.01.T01"/>
    <property type="gene ID" value="TuG1812G0300005817.01"/>
</dbReference>
<proteinExistence type="predicted"/>
<sequence length="103" mass="11727">MPPIRAPPTHSRPPPGATAPAPPPPSSRRTRRRPCSSFLLSACAPPPLWPSLASRSSPWIRGRWRRWMMGRTSGCLVVTSWKQTVDKDHHRGCYWYVLCNLQR</sequence>
<feature type="compositionally biased region" description="Pro residues" evidence="1">
    <location>
        <begin position="1"/>
        <end position="26"/>
    </location>
</feature>
<name>A0A8R7U1M7_TRIUA</name>
<reference evidence="2" key="3">
    <citation type="submission" date="2022-06" db="UniProtKB">
        <authorList>
            <consortium name="EnsemblPlants"/>
        </authorList>
    </citation>
    <scope>IDENTIFICATION</scope>
</reference>